<dbReference type="Pfam" id="PF10282">
    <property type="entry name" value="Lactonase"/>
    <property type="match status" value="1"/>
</dbReference>
<dbReference type="FunFam" id="2.130.10.10:FF:000306">
    <property type="entry name" value="3-carboxymuconate cyclase"/>
    <property type="match status" value="1"/>
</dbReference>
<sequence>MNQMKPNSTIYAYIGTYTDEGRSEGIYIYRFSPSTGELEYAGVAVDVFNPTYLAIEPEHRYLYSVNTIEGDGTVSAFSINPHTGLLTYLNQKPSGGSKPVHLVVDPLSRYVLAGNFGNGSVCVLPIGGDGALGEMTSFIQHHGFSIHPVRQTGPRVHSVTLDPAGRFAVAAEYGADQLKCYRLEPSNGELIPSKVPTIAVVPGSGPRHFAFHPSGKWGYVINELSNTLMSYDYNAADGTITLKETHTTLPTGFTDRSHCADVQVDPSGRFVYGSNRGHNSIVIYAVDQESGTLKCIGHEPTLGKAPRSFTIDPTGQYLLVAHQDTDNVVVFNIDRETGLLHPTGHQIHIPVPVCVKMVAISN</sequence>
<dbReference type="InterPro" id="IPR019405">
    <property type="entry name" value="Lactonase_7-beta_prop"/>
</dbReference>
<dbReference type="InterPro" id="IPR050282">
    <property type="entry name" value="Cycloisomerase_2"/>
</dbReference>
<comment type="similarity">
    <text evidence="1">Belongs to the cycloisomerase 2 family.</text>
</comment>
<accession>A0A559K5Y2</accession>
<gene>
    <name evidence="2" type="ORF">FPZ49_23315</name>
</gene>
<dbReference type="GO" id="GO:0005829">
    <property type="term" value="C:cytosol"/>
    <property type="evidence" value="ECO:0007669"/>
    <property type="project" value="TreeGrafter"/>
</dbReference>
<reference evidence="2 3" key="1">
    <citation type="submission" date="2019-07" db="EMBL/GenBank/DDBJ databases">
        <authorList>
            <person name="Kim J."/>
        </authorList>
    </citation>
    <scope>NUCLEOTIDE SEQUENCE [LARGE SCALE GENOMIC DNA]</scope>
    <source>
        <strain evidence="2 3">JC52</strain>
    </source>
</reference>
<protein>
    <submittedName>
        <fullName evidence="2">Lactonase family protein</fullName>
    </submittedName>
</protein>
<dbReference type="Proteomes" id="UP000317036">
    <property type="component" value="Unassembled WGS sequence"/>
</dbReference>
<comment type="caution">
    <text evidence="2">The sequence shown here is derived from an EMBL/GenBank/DDBJ whole genome shotgun (WGS) entry which is preliminary data.</text>
</comment>
<dbReference type="AlphaFoldDB" id="A0A559K5Y2"/>
<dbReference type="GO" id="GO:0017057">
    <property type="term" value="F:6-phosphogluconolactonase activity"/>
    <property type="evidence" value="ECO:0007669"/>
    <property type="project" value="TreeGrafter"/>
</dbReference>
<dbReference type="PANTHER" id="PTHR30344">
    <property type="entry name" value="6-PHOSPHOGLUCONOLACTONASE-RELATED"/>
    <property type="match status" value="1"/>
</dbReference>
<dbReference type="EMBL" id="VNJI01000035">
    <property type="protein sequence ID" value="TVY07544.1"/>
    <property type="molecule type" value="Genomic_DNA"/>
</dbReference>
<evidence type="ECO:0000256" key="1">
    <source>
        <dbReference type="ARBA" id="ARBA00005564"/>
    </source>
</evidence>
<organism evidence="2 3">
    <name type="scientific">Paenibacillus cremeus</name>
    <dbReference type="NCBI Taxonomy" id="2163881"/>
    <lineage>
        <taxon>Bacteria</taxon>
        <taxon>Bacillati</taxon>
        <taxon>Bacillota</taxon>
        <taxon>Bacilli</taxon>
        <taxon>Bacillales</taxon>
        <taxon>Paenibacillaceae</taxon>
        <taxon>Paenibacillus</taxon>
    </lineage>
</organism>
<dbReference type="RefSeq" id="WP_144851537.1">
    <property type="nucleotide sequence ID" value="NZ_VNJI01000035.1"/>
</dbReference>
<dbReference type="InterPro" id="IPR015943">
    <property type="entry name" value="WD40/YVTN_repeat-like_dom_sf"/>
</dbReference>
<dbReference type="InterPro" id="IPR011048">
    <property type="entry name" value="Haem_d1_sf"/>
</dbReference>
<dbReference type="Gene3D" id="2.130.10.10">
    <property type="entry name" value="YVTN repeat-like/Quinoprotein amine dehydrogenase"/>
    <property type="match status" value="1"/>
</dbReference>
<evidence type="ECO:0000313" key="2">
    <source>
        <dbReference type="EMBL" id="TVY07544.1"/>
    </source>
</evidence>
<dbReference type="PANTHER" id="PTHR30344:SF1">
    <property type="entry name" value="6-PHOSPHOGLUCONOLACTONASE"/>
    <property type="match status" value="1"/>
</dbReference>
<keyword evidence="3" id="KW-1185">Reference proteome</keyword>
<dbReference type="SUPFAM" id="SSF51004">
    <property type="entry name" value="C-terminal (heme d1) domain of cytochrome cd1-nitrite reductase"/>
    <property type="match status" value="1"/>
</dbReference>
<dbReference type="OrthoDB" id="9790815at2"/>
<evidence type="ECO:0000313" key="3">
    <source>
        <dbReference type="Proteomes" id="UP000317036"/>
    </source>
</evidence>
<name>A0A559K5Y2_9BACL</name>
<proteinExistence type="inferred from homology"/>